<name>A0A9W7B1J4_9STRA</name>
<feature type="non-terminal residue" evidence="1">
    <location>
        <position position="1"/>
    </location>
</feature>
<dbReference type="Proteomes" id="UP001165122">
    <property type="component" value="Unassembled WGS sequence"/>
</dbReference>
<dbReference type="GO" id="GO:0003676">
    <property type="term" value="F:nucleic acid binding"/>
    <property type="evidence" value="ECO:0007669"/>
    <property type="project" value="InterPro"/>
</dbReference>
<dbReference type="Gene3D" id="3.30.70.330">
    <property type="match status" value="1"/>
</dbReference>
<dbReference type="InterPro" id="IPR035979">
    <property type="entry name" value="RBD_domain_sf"/>
</dbReference>
<dbReference type="InterPro" id="IPR036020">
    <property type="entry name" value="WW_dom_sf"/>
</dbReference>
<proteinExistence type="predicted"/>
<comment type="caution">
    <text evidence="1">The sequence shown here is derived from an EMBL/GenBank/DDBJ whole genome shotgun (WGS) entry which is preliminary data.</text>
</comment>
<dbReference type="InterPro" id="IPR012677">
    <property type="entry name" value="Nucleotide-bd_a/b_plait_sf"/>
</dbReference>
<dbReference type="AlphaFoldDB" id="A0A9W7B1J4"/>
<evidence type="ECO:0000313" key="2">
    <source>
        <dbReference type="Proteomes" id="UP001165122"/>
    </source>
</evidence>
<accession>A0A9W7B1J4</accession>
<dbReference type="EMBL" id="BRXW01000873">
    <property type="protein sequence ID" value="GMH78264.1"/>
    <property type="molecule type" value="Genomic_DNA"/>
</dbReference>
<dbReference type="SUPFAM" id="SSF51045">
    <property type="entry name" value="WW domain"/>
    <property type="match status" value="1"/>
</dbReference>
<dbReference type="Gene3D" id="2.20.70.10">
    <property type="match status" value="1"/>
</dbReference>
<evidence type="ECO:0000313" key="1">
    <source>
        <dbReference type="EMBL" id="GMH78264.1"/>
    </source>
</evidence>
<evidence type="ECO:0008006" key="3">
    <source>
        <dbReference type="Google" id="ProtNLM"/>
    </source>
</evidence>
<sequence length="126" mass="13834">LVDPSTGDFYYENETTSETQWEIPDGVDEPTTSVIGINNMITEDDLEGDHEQLMADIIGECSEFGEVEKCIIPKLGEAGAGTVYVKFSKGEAAARKARDQLVGSVYAAGVPVEIYFKAEEWFNEES</sequence>
<keyword evidence="2" id="KW-1185">Reference proteome</keyword>
<reference evidence="2" key="1">
    <citation type="journal article" date="2023" name="Commun. Biol.">
        <title>Genome analysis of Parmales, the sister group of diatoms, reveals the evolutionary specialization of diatoms from phago-mixotrophs to photoautotrophs.</title>
        <authorList>
            <person name="Ban H."/>
            <person name="Sato S."/>
            <person name="Yoshikawa S."/>
            <person name="Yamada K."/>
            <person name="Nakamura Y."/>
            <person name="Ichinomiya M."/>
            <person name="Sato N."/>
            <person name="Blanc-Mathieu R."/>
            <person name="Endo H."/>
            <person name="Kuwata A."/>
            <person name="Ogata H."/>
        </authorList>
    </citation>
    <scope>NUCLEOTIDE SEQUENCE [LARGE SCALE GENOMIC DNA]</scope>
    <source>
        <strain evidence="2">NIES 3700</strain>
    </source>
</reference>
<dbReference type="SUPFAM" id="SSF54928">
    <property type="entry name" value="RNA-binding domain, RBD"/>
    <property type="match status" value="1"/>
</dbReference>
<protein>
    <recommendedName>
        <fullName evidence="3">WW domain-containing protein</fullName>
    </recommendedName>
</protein>
<gene>
    <name evidence="1" type="ORF">TrLO_g5680</name>
</gene>
<organism evidence="1 2">
    <name type="scientific">Triparma laevis f. longispina</name>
    <dbReference type="NCBI Taxonomy" id="1714387"/>
    <lineage>
        <taxon>Eukaryota</taxon>
        <taxon>Sar</taxon>
        <taxon>Stramenopiles</taxon>
        <taxon>Ochrophyta</taxon>
        <taxon>Bolidophyceae</taxon>
        <taxon>Parmales</taxon>
        <taxon>Triparmaceae</taxon>
        <taxon>Triparma</taxon>
    </lineage>
</organism>